<gene>
    <name evidence="4" type="ORF">F8388_002034</name>
</gene>
<evidence type="ECO:0000256" key="1">
    <source>
        <dbReference type="SAM" id="MobiDB-lite"/>
    </source>
</evidence>
<evidence type="ECO:0000259" key="2">
    <source>
        <dbReference type="Pfam" id="PF14111"/>
    </source>
</evidence>
<organism evidence="4 5">
    <name type="scientific">Cannabis sativa</name>
    <name type="common">Hemp</name>
    <name type="synonym">Marijuana</name>
    <dbReference type="NCBI Taxonomy" id="3483"/>
    <lineage>
        <taxon>Eukaryota</taxon>
        <taxon>Viridiplantae</taxon>
        <taxon>Streptophyta</taxon>
        <taxon>Embryophyta</taxon>
        <taxon>Tracheophyta</taxon>
        <taxon>Spermatophyta</taxon>
        <taxon>Magnoliopsida</taxon>
        <taxon>eudicotyledons</taxon>
        <taxon>Gunneridae</taxon>
        <taxon>Pentapetalae</taxon>
        <taxon>rosids</taxon>
        <taxon>fabids</taxon>
        <taxon>Rosales</taxon>
        <taxon>Cannabaceae</taxon>
        <taxon>Cannabis</taxon>
    </lineage>
</organism>
<feature type="region of interest" description="Disordered" evidence="1">
    <location>
        <begin position="251"/>
        <end position="279"/>
    </location>
</feature>
<dbReference type="InterPro" id="IPR025558">
    <property type="entry name" value="DUF4283"/>
</dbReference>
<dbReference type="EMBL" id="JAATIP010000409">
    <property type="protein sequence ID" value="KAF4349021.1"/>
    <property type="molecule type" value="Genomic_DNA"/>
</dbReference>
<evidence type="ECO:0000313" key="5">
    <source>
        <dbReference type="Proteomes" id="UP000525078"/>
    </source>
</evidence>
<dbReference type="InterPro" id="IPR040256">
    <property type="entry name" value="At4g02000-like"/>
</dbReference>
<dbReference type="Pfam" id="PF14111">
    <property type="entry name" value="DUF4283"/>
    <property type="match status" value="1"/>
</dbReference>
<reference evidence="4 5" key="1">
    <citation type="journal article" date="2020" name="bioRxiv">
        <title>Sequence and annotation of 42 cannabis genomes reveals extensive copy number variation in cannabinoid synthesis and pathogen resistance genes.</title>
        <authorList>
            <person name="Mckernan K.J."/>
            <person name="Helbert Y."/>
            <person name="Kane L.T."/>
            <person name="Ebling H."/>
            <person name="Zhang L."/>
            <person name="Liu B."/>
            <person name="Eaton Z."/>
            <person name="Mclaughlin S."/>
            <person name="Kingan S."/>
            <person name="Baybayan P."/>
            <person name="Concepcion G."/>
            <person name="Jordan M."/>
            <person name="Riva A."/>
            <person name="Barbazuk W."/>
            <person name="Harkins T."/>
        </authorList>
    </citation>
    <scope>NUCLEOTIDE SEQUENCE [LARGE SCALE GENOMIC DNA]</scope>
    <source>
        <strain evidence="5">cv. Jamaican Lion 4</strain>
        <tissue evidence="4">Leaf</tissue>
    </source>
</reference>
<comment type="caution">
    <text evidence="4">The sequence shown here is derived from an EMBL/GenBank/DDBJ whole genome shotgun (WGS) entry which is preliminary data.</text>
</comment>
<protein>
    <recommendedName>
        <fullName evidence="6">CCHC-type domain-containing protein</fullName>
    </recommendedName>
</protein>
<name>A0A7J6DSE3_CANSA</name>
<accession>A0A7J6DSE3</accession>
<evidence type="ECO:0008006" key="6">
    <source>
        <dbReference type="Google" id="ProtNLM"/>
    </source>
</evidence>
<dbReference type="InterPro" id="IPR025836">
    <property type="entry name" value="Zn_knuckle_CX2CX4HX4C"/>
</dbReference>
<feature type="domain" description="DUF4283" evidence="2">
    <location>
        <begin position="37"/>
        <end position="117"/>
    </location>
</feature>
<dbReference type="AlphaFoldDB" id="A0A7J6DSE3"/>
<sequence>MESMIVSKSPLKGKCYSCLETLVKLSPSDSSLKALSSCCLYGKVIAPMAVEEASVLDFVARVWKKKVAVVAMVEGSKSPNIFRFSFGSAEDRDWALANGPWCIRGYTLVLQGWTPATDGPVVFKLLRVWIQLLNLPHEYFSIANGFLLGGLVGRVVKVDLEEDNSAVWGNSLKVQVDIDVNIPLFVGCFFELASGAKKWVQVKFEKIGIFCYFCGCLGHQRRGCKLSSPVMVFNQDGVQYLEKSHGRTPLLPATVAEGVEDPKGKRDNLSRRPRRPVMATSRTAGNLEKPLRMEWLPKSFPAGSEKNLPISGVDGVTENLRKEKATVHFPCLLMEEGDRSNEGSKDLDLNFLNDATVSNGMGSGAFTGGPNVVLKSGLLENKDADVGPLKLLNEVNVGMVMGSEAFTGGPIEALKDGRLEKRRGPRSVGPSLFMKGPVTLSKEPSGPVQSEFPGPKEIVCNNLLSLDGNRGSPRNDNGCSSLCGPDHVDKQRDGHPVQPITLLPSTPPEDACVARIHSDEDMALSQFFQAQENLLHDLKHFGKLDLYEIRKIGGDIGRIRYIANIRESFVTSLGTLNRLIMSLKWCQKSLLRILPPLRADPEL</sequence>
<dbReference type="Proteomes" id="UP000525078">
    <property type="component" value="Unassembled WGS sequence"/>
</dbReference>
<feature type="region of interest" description="Disordered" evidence="1">
    <location>
        <begin position="421"/>
        <end position="453"/>
    </location>
</feature>
<dbReference type="Pfam" id="PF14392">
    <property type="entry name" value="zf-CCHC_4"/>
    <property type="match status" value="1"/>
</dbReference>
<evidence type="ECO:0000259" key="3">
    <source>
        <dbReference type="Pfam" id="PF14392"/>
    </source>
</evidence>
<feature type="compositionally biased region" description="Basic and acidic residues" evidence="1">
    <location>
        <begin position="260"/>
        <end position="270"/>
    </location>
</feature>
<evidence type="ECO:0000313" key="4">
    <source>
        <dbReference type="EMBL" id="KAF4349021.1"/>
    </source>
</evidence>
<dbReference type="PANTHER" id="PTHR31286:SF167">
    <property type="entry name" value="OS09G0268800 PROTEIN"/>
    <property type="match status" value="1"/>
</dbReference>
<feature type="domain" description="Zinc knuckle CX2CX4HX4C" evidence="3">
    <location>
        <begin position="179"/>
        <end position="225"/>
    </location>
</feature>
<proteinExistence type="predicted"/>
<dbReference type="PANTHER" id="PTHR31286">
    <property type="entry name" value="GLYCINE-RICH CELL WALL STRUCTURAL PROTEIN 1.8-LIKE"/>
    <property type="match status" value="1"/>
</dbReference>